<dbReference type="AlphaFoldDB" id="A0AAD3DGS5"/>
<dbReference type="GO" id="GO:0016020">
    <property type="term" value="C:membrane"/>
    <property type="evidence" value="ECO:0007669"/>
    <property type="project" value="TreeGrafter"/>
</dbReference>
<dbReference type="Pfam" id="PF23743">
    <property type="entry name" value="Beta-prop_BBS7"/>
    <property type="match status" value="1"/>
</dbReference>
<sequence length="751" mass="82992">MELELFRQDLIQTSTCAPGTLAVLPLTEEKKTQKVAVGDLSGVMQCFSVKKGEFSVSFKTLPSSANKVTSLVLGRGKAQRDKMFVAAGNQIKGVNKKGKEFFRFNTQLTETIRRIDIFEKNIWSAGEYVHNHFIEGRDKALYLCPDRINDAEVLPLPGPAELWPVLACQDRYVRVLRGSEVRYEAPTPAAPVSLKYVVDAHDPQRRFPNAKEVLYGTDTGSLVQLLLEPESARQGFVLPNPKKQGAISAVYSGIDLTKTGMNNIVVGREDGGVEVLEVEETGQLRTVYSVKLTESINSLDGGFLTGLLAQEFVMHTFSGKVISYAPPGGGLLVSNPEAPRPGMLGGALGGRPRASVHVPGAEEEERRASYMKQIERLRSEISVLKQEIDAERTRFTQRGGDTALLAMSAPFTVQDKCKLEPDEACYVLTIESAVPIFTVAIQSNTQLQMLDVPSNVAILSRSPPDEANGNLTLATYRCQDATNRLAVKFKVREGRSASLSAFVIPAISPKACCVVRHTIRPLCLHQRITQMDTSRPTNELLITGSFASGDVHSWVTGLLPDVPPTLPPGQDGASYVFQNTLLGTQLLCRYRAGEARFVSDLVSTLGIIHEHVMREATAAKLRVSVSFNPSAQSLQHSVALVWPQLEKQRTLKKTYNMLEGLQEIKMQDGDVSYLTDEYRTILERADKIRQEYKEQPQHLDHLVALIKDLYLDFCKLSGVSTPKQRLPALEQLLHDTSSTLDQLMEFLLGQR</sequence>
<keyword evidence="1" id="KW-0175">Coiled coil</keyword>
<dbReference type="GO" id="GO:0034464">
    <property type="term" value="C:BBSome"/>
    <property type="evidence" value="ECO:0007669"/>
    <property type="project" value="TreeGrafter"/>
</dbReference>
<dbReference type="Pfam" id="PF23360">
    <property type="entry name" value="BBS7_GAE"/>
    <property type="match status" value="1"/>
</dbReference>
<dbReference type="InterPro" id="IPR056334">
    <property type="entry name" value="BBS7_GAE_dom"/>
</dbReference>
<dbReference type="GO" id="GO:0036064">
    <property type="term" value="C:ciliary basal body"/>
    <property type="evidence" value="ECO:0007669"/>
    <property type="project" value="TreeGrafter"/>
</dbReference>
<proteinExistence type="predicted"/>
<feature type="domain" description="BBS7 GAE" evidence="3">
    <location>
        <begin position="411"/>
        <end position="515"/>
    </location>
</feature>
<comment type="caution">
    <text evidence="6">The sequence shown here is derived from an EMBL/GenBank/DDBJ whole genome shotgun (WGS) entry which is preliminary data.</text>
</comment>
<gene>
    <name evidence="6" type="ORF">Agub_g202</name>
</gene>
<dbReference type="InterPro" id="IPR056335">
    <property type="entry name" value="BBS7_hairpin"/>
</dbReference>
<feature type="domain" description="BBS7 platform" evidence="4">
    <location>
        <begin position="525"/>
        <end position="628"/>
    </location>
</feature>
<feature type="coiled-coil region" evidence="1">
    <location>
        <begin position="360"/>
        <end position="394"/>
    </location>
</feature>
<evidence type="ECO:0008006" key="8">
    <source>
        <dbReference type="Google" id="ProtNLM"/>
    </source>
</evidence>
<dbReference type="Pfam" id="PF23349">
    <property type="entry name" value="BBS7_hp"/>
    <property type="match status" value="1"/>
</dbReference>
<dbReference type="InterPro" id="IPR056332">
    <property type="entry name" value="Beta-prop_BBS7"/>
</dbReference>
<feature type="domain" description="BBS7 beta-propeller" evidence="5">
    <location>
        <begin position="21"/>
        <end position="324"/>
    </location>
</feature>
<keyword evidence="7" id="KW-1185">Reference proteome</keyword>
<dbReference type="Pfam" id="PF23361">
    <property type="entry name" value="BBS7_pf"/>
    <property type="match status" value="1"/>
</dbReference>
<evidence type="ECO:0000313" key="7">
    <source>
        <dbReference type="Proteomes" id="UP001054857"/>
    </source>
</evidence>
<evidence type="ECO:0000256" key="1">
    <source>
        <dbReference type="SAM" id="Coils"/>
    </source>
</evidence>
<dbReference type="PANTHER" id="PTHR16074">
    <property type="entry name" value="BARDET-BIEDL SYNDROME 7 PROTEIN"/>
    <property type="match status" value="1"/>
</dbReference>
<evidence type="ECO:0000259" key="4">
    <source>
        <dbReference type="Pfam" id="PF23361"/>
    </source>
</evidence>
<name>A0AAD3DGS5_9CHLO</name>
<dbReference type="InterPro" id="IPR056333">
    <property type="entry name" value="BBS7_pf_dom"/>
</dbReference>
<evidence type="ECO:0000259" key="2">
    <source>
        <dbReference type="Pfam" id="PF23349"/>
    </source>
</evidence>
<organism evidence="6 7">
    <name type="scientific">Astrephomene gubernaculifera</name>
    <dbReference type="NCBI Taxonomy" id="47775"/>
    <lineage>
        <taxon>Eukaryota</taxon>
        <taxon>Viridiplantae</taxon>
        <taxon>Chlorophyta</taxon>
        <taxon>core chlorophytes</taxon>
        <taxon>Chlorophyceae</taxon>
        <taxon>CS clade</taxon>
        <taxon>Chlamydomonadales</taxon>
        <taxon>Astrephomenaceae</taxon>
        <taxon>Astrephomene</taxon>
    </lineage>
</organism>
<dbReference type="EMBL" id="BMAR01000001">
    <property type="protein sequence ID" value="GFR39721.1"/>
    <property type="molecule type" value="Genomic_DNA"/>
</dbReference>
<reference evidence="6 7" key="1">
    <citation type="journal article" date="2021" name="Sci. Rep.">
        <title>Genome sequencing of the multicellular alga Astrephomene provides insights into convergent evolution of germ-soma differentiation.</title>
        <authorList>
            <person name="Yamashita S."/>
            <person name="Yamamoto K."/>
            <person name="Matsuzaki R."/>
            <person name="Suzuki S."/>
            <person name="Yamaguchi H."/>
            <person name="Hirooka S."/>
            <person name="Minakuchi Y."/>
            <person name="Miyagishima S."/>
            <person name="Kawachi M."/>
            <person name="Toyoda A."/>
            <person name="Nozaki H."/>
        </authorList>
    </citation>
    <scope>NUCLEOTIDE SEQUENCE [LARGE SCALE GENOMIC DNA]</scope>
    <source>
        <strain evidence="6 7">NIES-4017</strain>
    </source>
</reference>
<dbReference type="GO" id="GO:0005930">
    <property type="term" value="C:axoneme"/>
    <property type="evidence" value="ECO:0007669"/>
    <property type="project" value="TreeGrafter"/>
</dbReference>
<dbReference type="GO" id="GO:0008104">
    <property type="term" value="P:intracellular protein localization"/>
    <property type="evidence" value="ECO:0007669"/>
    <property type="project" value="TreeGrafter"/>
</dbReference>
<dbReference type="GO" id="GO:0060271">
    <property type="term" value="P:cilium assembly"/>
    <property type="evidence" value="ECO:0007669"/>
    <property type="project" value="TreeGrafter"/>
</dbReference>
<evidence type="ECO:0000313" key="6">
    <source>
        <dbReference type="EMBL" id="GFR39721.1"/>
    </source>
</evidence>
<protein>
    <recommendedName>
        <fullName evidence="8">Bardet-Biedl syndrome 7</fullName>
    </recommendedName>
</protein>
<evidence type="ECO:0000259" key="3">
    <source>
        <dbReference type="Pfam" id="PF23360"/>
    </source>
</evidence>
<dbReference type="PANTHER" id="PTHR16074:SF4">
    <property type="entry name" value="BARDET-BIEDL SYNDROME 7 PROTEIN"/>
    <property type="match status" value="1"/>
</dbReference>
<dbReference type="Proteomes" id="UP001054857">
    <property type="component" value="Unassembled WGS sequence"/>
</dbReference>
<evidence type="ECO:0000259" key="5">
    <source>
        <dbReference type="Pfam" id="PF23743"/>
    </source>
</evidence>
<feature type="domain" description="BBS7 helical hairpin" evidence="2">
    <location>
        <begin position="632"/>
        <end position="746"/>
    </location>
</feature>
<accession>A0AAD3DGS5</accession>